<feature type="region of interest" description="Disordered" evidence="13">
    <location>
        <begin position="1"/>
        <end position="21"/>
    </location>
</feature>
<evidence type="ECO:0000256" key="9">
    <source>
        <dbReference type="ARBA" id="ARBA00022917"/>
    </source>
</evidence>
<sequence length="350" mass="38934">MATPNGVAMPAGDSPSMNELDSTVNDLKINNSTAEGDSIEDDGDMVNPWSVESKSSKGVDYDKLIKRFGSSKIDQELIDRFEKVTGKPAHHLLKRGLFFSHRDLHSILTLHEQKKPFFIYTGRGPSSTSMHIGHLIPFMFTKWLQETFGVPLVIQLTDDEKYLWKDMTLEDTYKLAVENAKDIIAVGFDVKNTFIFADTNYISQEPAFYRTMLRIQKCVTFNQAKGIFGFCGTDCIGKISFPSIQAAPSFSCSFPQIFGGRKDIPCVIPCAIDQDPYFRMTRDVAPRIGCPKPALIHSRFIPALQGAQTKMSASDATTSINLTDTPKQIKTKVEWVASDSVSVTRCGCVD</sequence>
<dbReference type="GO" id="GO:0004830">
    <property type="term" value="F:tryptophan-tRNA ligase activity"/>
    <property type="evidence" value="ECO:0007669"/>
    <property type="project" value="UniProtKB-EC"/>
</dbReference>
<keyword evidence="10 12" id="KW-0030">Aminoacyl-tRNA synthetase</keyword>
<evidence type="ECO:0000256" key="13">
    <source>
        <dbReference type="SAM" id="MobiDB-lite"/>
    </source>
</evidence>
<comment type="caution">
    <text evidence="14">The sequence shown here is derived from an EMBL/GenBank/DDBJ whole genome shotgun (WGS) entry which is preliminary data.</text>
</comment>
<evidence type="ECO:0000256" key="3">
    <source>
        <dbReference type="ARBA" id="ARBA00013161"/>
    </source>
</evidence>
<proteinExistence type="inferred from homology"/>
<keyword evidence="7 12" id="KW-0547">Nucleotide-binding</keyword>
<evidence type="ECO:0000256" key="10">
    <source>
        <dbReference type="ARBA" id="ARBA00023146"/>
    </source>
</evidence>
<dbReference type="PANTHER" id="PTHR10055:SF1">
    <property type="entry name" value="TRYPTOPHAN--TRNA LIGASE, CYTOPLASMIC"/>
    <property type="match status" value="1"/>
</dbReference>
<evidence type="ECO:0000313" key="14">
    <source>
        <dbReference type="EMBL" id="KAK2191168.1"/>
    </source>
</evidence>
<dbReference type="EMBL" id="JAODUO010000057">
    <property type="protein sequence ID" value="KAK2191168.1"/>
    <property type="molecule type" value="Genomic_DNA"/>
</dbReference>
<evidence type="ECO:0000256" key="5">
    <source>
        <dbReference type="ARBA" id="ARBA00022490"/>
    </source>
</evidence>
<evidence type="ECO:0000256" key="7">
    <source>
        <dbReference type="ARBA" id="ARBA00022741"/>
    </source>
</evidence>
<comment type="similarity">
    <text evidence="2 12">Belongs to the class-I aminoacyl-tRNA synthetase family.</text>
</comment>
<dbReference type="Gene3D" id="1.10.240.10">
    <property type="entry name" value="Tyrosyl-Transfer RNA Synthetase"/>
    <property type="match status" value="1"/>
</dbReference>
<keyword evidence="8 12" id="KW-0067">ATP-binding</keyword>
<dbReference type="SUPFAM" id="SSF52374">
    <property type="entry name" value="Nucleotidylyl transferase"/>
    <property type="match status" value="1"/>
</dbReference>
<evidence type="ECO:0000313" key="15">
    <source>
        <dbReference type="Proteomes" id="UP001209878"/>
    </source>
</evidence>
<dbReference type="PANTHER" id="PTHR10055">
    <property type="entry name" value="TRYPTOPHANYL-TRNA SYNTHETASE"/>
    <property type="match status" value="1"/>
</dbReference>
<comment type="subcellular location">
    <subcellularLocation>
        <location evidence="1">Cytoplasm</location>
    </subcellularLocation>
</comment>
<dbReference type="GO" id="GO:0005524">
    <property type="term" value="F:ATP binding"/>
    <property type="evidence" value="ECO:0007669"/>
    <property type="project" value="UniProtKB-KW"/>
</dbReference>
<dbReference type="GO" id="GO:0006436">
    <property type="term" value="P:tryptophanyl-tRNA aminoacylation"/>
    <property type="evidence" value="ECO:0007669"/>
    <property type="project" value="InterPro"/>
</dbReference>
<gene>
    <name evidence="14" type="ORF">NP493_57g00019</name>
</gene>
<keyword evidence="6 12" id="KW-0436">Ligase</keyword>
<dbReference type="Pfam" id="PF00579">
    <property type="entry name" value="tRNA-synt_1b"/>
    <property type="match status" value="1"/>
</dbReference>
<keyword evidence="9 12" id="KW-0648">Protein biosynthesis</keyword>
<organism evidence="14 15">
    <name type="scientific">Ridgeia piscesae</name>
    <name type="common">Tubeworm</name>
    <dbReference type="NCBI Taxonomy" id="27915"/>
    <lineage>
        <taxon>Eukaryota</taxon>
        <taxon>Metazoa</taxon>
        <taxon>Spiralia</taxon>
        <taxon>Lophotrochozoa</taxon>
        <taxon>Annelida</taxon>
        <taxon>Polychaeta</taxon>
        <taxon>Sedentaria</taxon>
        <taxon>Canalipalpata</taxon>
        <taxon>Sabellida</taxon>
        <taxon>Siboglinidae</taxon>
        <taxon>Ridgeia</taxon>
    </lineage>
</organism>
<dbReference type="AlphaFoldDB" id="A0AAD9UIV5"/>
<dbReference type="Proteomes" id="UP001209878">
    <property type="component" value="Unassembled WGS sequence"/>
</dbReference>
<keyword evidence="5" id="KW-0963">Cytoplasm</keyword>
<evidence type="ECO:0000256" key="6">
    <source>
        <dbReference type="ARBA" id="ARBA00022598"/>
    </source>
</evidence>
<evidence type="ECO:0000256" key="11">
    <source>
        <dbReference type="ARBA" id="ARBA00030268"/>
    </source>
</evidence>
<dbReference type="GO" id="GO:0005737">
    <property type="term" value="C:cytoplasm"/>
    <property type="evidence" value="ECO:0007669"/>
    <property type="project" value="UniProtKB-SubCell"/>
</dbReference>
<dbReference type="CDD" id="cd00806">
    <property type="entry name" value="TrpRS_core"/>
    <property type="match status" value="1"/>
</dbReference>
<dbReference type="InterPro" id="IPR002305">
    <property type="entry name" value="aa-tRNA-synth_Ic"/>
</dbReference>
<evidence type="ECO:0000256" key="4">
    <source>
        <dbReference type="ARBA" id="ARBA00013782"/>
    </source>
</evidence>
<dbReference type="Gene3D" id="3.40.50.620">
    <property type="entry name" value="HUPs"/>
    <property type="match status" value="1"/>
</dbReference>
<dbReference type="NCBIfam" id="TIGR00233">
    <property type="entry name" value="trpS"/>
    <property type="match status" value="1"/>
</dbReference>
<keyword evidence="15" id="KW-1185">Reference proteome</keyword>
<evidence type="ECO:0000256" key="2">
    <source>
        <dbReference type="ARBA" id="ARBA00005594"/>
    </source>
</evidence>
<dbReference type="PRINTS" id="PR01039">
    <property type="entry name" value="TRNASYNTHTRP"/>
</dbReference>
<dbReference type="InterPro" id="IPR014729">
    <property type="entry name" value="Rossmann-like_a/b/a_fold"/>
</dbReference>
<protein>
    <recommendedName>
        <fullName evidence="4">Tryptophan--tRNA ligase, cytoplasmic</fullName>
        <ecNumber evidence="3">6.1.1.2</ecNumber>
    </recommendedName>
    <alternativeName>
        <fullName evidence="11">Tryptophanyl-tRNA synthetase</fullName>
    </alternativeName>
</protein>
<evidence type="ECO:0000256" key="12">
    <source>
        <dbReference type="RuleBase" id="RU363036"/>
    </source>
</evidence>
<dbReference type="EC" id="6.1.1.2" evidence="3"/>
<evidence type="ECO:0000256" key="8">
    <source>
        <dbReference type="ARBA" id="ARBA00022840"/>
    </source>
</evidence>
<dbReference type="FunFam" id="3.40.50.620:FF:000033">
    <property type="entry name" value="tryptophan--tRNA ligase, cytoplasmic"/>
    <property type="match status" value="1"/>
</dbReference>
<name>A0AAD9UIV5_RIDPI</name>
<dbReference type="InterPro" id="IPR002306">
    <property type="entry name" value="Trp-tRNA-ligase"/>
</dbReference>
<accession>A0AAD9UIV5</accession>
<reference evidence="14" key="1">
    <citation type="journal article" date="2023" name="Mol. Biol. Evol.">
        <title>Third-Generation Sequencing Reveals the Adaptive Role of the Epigenome in Three Deep-Sea Polychaetes.</title>
        <authorList>
            <person name="Perez M."/>
            <person name="Aroh O."/>
            <person name="Sun Y."/>
            <person name="Lan Y."/>
            <person name="Juniper S.K."/>
            <person name="Young C.R."/>
            <person name="Angers B."/>
            <person name="Qian P.Y."/>
        </authorList>
    </citation>
    <scope>NUCLEOTIDE SEQUENCE</scope>
    <source>
        <tissue evidence="14">Vestimentum</tissue>
    </source>
</reference>
<evidence type="ECO:0000256" key="1">
    <source>
        <dbReference type="ARBA" id="ARBA00004496"/>
    </source>
</evidence>